<dbReference type="OrthoDB" id="3365698at2759"/>
<protein>
    <recommendedName>
        <fullName evidence="3">F-box domain-containing protein</fullName>
    </recommendedName>
</protein>
<proteinExistence type="predicted"/>
<dbReference type="AlphaFoldDB" id="A0A6A4HJK3"/>
<evidence type="ECO:0000313" key="2">
    <source>
        <dbReference type="Proteomes" id="UP000799118"/>
    </source>
</evidence>
<gene>
    <name evidence="1" type="ORF">BT96DRAFT_921193</name>
</gene>
<dbReference type="Proteomes" id="UP000799118">
    <property type="component" value="Unassembled WGS sequence"/>
</dbReference>
<keyword evidence="2" id="KW-1185">Reference proteome</keyword>
<accession>A0A6A4HJK3</accession>
<organism evidence="1 2">
    <name type="scientific">Gymnopus androsaceus JB14</name>
    <dbReference type="NCBI Taxonomy" id="1447944"/>
    <lineage>
        <taxon>Eukaryota</taxon>
        <taxon>Fungi</taxon>
        <taxon>Dikarya</taxon>
        <taxon>Basidiomycota</taxon>
        <taxon>Agaricomycotina</taxon>
        <taxon>Agaricomycetes</taxon>
        <taxon>Agaricomycetidae</taxon>
        <taxon>Agaricales</taxon>
        <taxon>Marasmiineae</taxon>
        <taxon>Omphalotaceae</taxon>
        <taxon>Gymnopus</taxon>
    </lineage>
</organism>
<dbReference type="EMBL" id="ML769491">
    <property type="protein sequence ID" value="KAE9397870.1"/>
    <property type="molecule type" value="Genomic_DNA"/>
</dbReference>
<evidence type="ECO:0008006" key="3">
    <source>
        <dbReference type="Google" id="ProtNLM"/>
    </source>
</evidence>
<reference evidence="1" key="1">
    <citation type="journal article" date="2019" name="Environ. Microbiol.">
        <title>Fungal ecological strategies reflected in gene transcription - a case study of two litter decomposers.</title>
        <authorList>
            <person name="Barbi F."/>
            <person name="Kohler A."/>
            <person name="Barry K."/>
            <person name="Baskaran P."/>
            <person name="Daum C."/>
            <person name="Fauchery L."/>
            <person name="Ihrmark K."/>
            <person name="Kuo A."/>
            <person name="LaButti K."/>
            <person name="Lipzen A."/>
            <person name="Morin E."/>
            <person name="Grigoriev I.V."/>
            <person name="Henrissat B."/>
            <person name="Lindahl B."/>
            <person name="Martin F."/>
        </authorList>
    </citation>
    <scope>NUCLEOTIDE SEQUENCE</scope>
    <source>
        <strain evidence="1">JB14</strain>
    </source>
</reference>
<sequence length="588" mass="65972">MSESANPLSSWKTEHSPFASVIGTNHVPSTVELKSLRAHLVHPQFELSRLETEIDRVQTVLGDLLSKKQQIGNYIEAHRALASPVRQIPPETLAEIFVQCLPTEPLYPSRNLNEAPLIFTMICRQWRNVAITTPRLWNSLHLFLPSQLSEEACSRRIAGATMWLHRSGSLPLSISFHGSAILPHSWMPMADISDSESQAMSQANMDSMIRSLMPFSDRFRDVFLSLSAQSFTRFNKLSPSLFPSLVSLRVRDEDIQFGAIWSWDIPAFSPLLSRMPLLKTLEINEVLVPDKKFHLLPCNWRNITNIAIKDSLAPVKVIAILAETPWIQSISFLIALGDDIASTVVHLKDLVEMRLSVFSSQQMGDEALDRFFETQVTSLTNCIQCFALRALDFSSDWPRLTISKWPFSQLQLHALETLNLAMPLAPNALTECLSQTPNLISFQFKTAMWPKFPLRDSHLSSLTFSLNNPNPMWPRLQNIRVLDQIYALDQSIPPSATTSAKSLTTFLESRSQNTSLKTCDILYHAEPNPSFSEAELSILQNLKQNGLKLRLHVQVKPSDPAFPDSPDMGIQPPRHSGMAGHIGAAALI</sequence>
<name>A0A6A4HJK3_9AGAR</name>
<evidence type="ECO:0000313" key="1">
    <source>
        <dbReference type="EMBL" id="KAE9397870.1"/>
    </source>
</evidence>